<organism evidence="1 2">
    <name type="scientific">Irpex rosettiformis</name>
    <dbReference type="NCBI Taxonomy" id="378272"/>
    <lineage>
        <taxon>Eukaryota</taxon>
        <taxon>Fungi</taxon>
        <taxon>Dikarya</taxon>
        <taxon>Basidiomycota</taxon>
        <taxon>Agaricomycotina</taxon>
        <taxon>Agaricomycetes</taxon>
        <taxon>Polyporales</taxon>
        <taxon>Irpicaceae</taxon>
        <taxon>Irpex</taxon>
    </lineage>
</organism>
<keyword evidence="2" id="KW-1185">Reference proteome</keyword>
<gene>
    <name evidence="1" type="ORF">BDY19DRAFT_987663</name>
</gene>
<sequence>MADLVDSMLDLMRRLPPTNVEDNVNTLIEMCPDYADDLLGSVDQPLKVLLDKATGKEYLACDYNRDGESYRSPWSNEYDPPLEDGTVPSAKLRKLEVTANEAFDTYREMYFEGGVSSVFLWDLDEGSSDDKSEPSGTWDSIHVFEAAERGRQAHYKLTSTIMLSMINRGVNPGADKEKEKIEVKRENETALSGSMTRQIEQDQPLQEFTSHITNIGKMIEDMEIKMRNLLQEVYFGKTRDVVFDLRSLEDLEKSRMQRELQKELLGSLGKRT</sequence>
<dbReference type="Proteomes" id="UP001055072">
    <property type="component" value="Unassembled WGS sequence"/>
</dbReference>
<evidence type="ECO:0000313" key="1">
    <source>
        <dbReference type="EMBL" id="KAI0084032.1"/>
    </source>
</evidence>
<accession>A0ACB8TPW4</accession>
<proteinExistence type="predicted"/>
<evidence type="ECO:0000313" key="2">
    <source>
        <dbReference type="Proteomes" id="UP001055072"/>
    </source>
</evidence>
<dbReference type="EMBL" id="MU274948">
    <property type="protein sequence ID" value="KAI0084032.1"/>
    <property type="molecule type" value="Genomic_DNA"/>
</dbReference>
<protein>
    <submittedName>
        <fullName evidence="1">F-actin capping protein beta subunit</fullName>
    </submittedName>
</protein>
<reference evidence="1" key="1">
    <citation type="journal article" date="2021" name="Environ. Microbiol.">
        <title>Gene family expansions and transcriptome signatures uncover fungal adaptations to wood decay.</title>
        <authorList>
            <person name="Hage H."/>
            <person name="Miyauchi S."/>
            <person name="Viragh M."/>
            <person name="Drula E."/>
            <person name="Min B."/>
            <person name="Chaduli D."/>
            <person name="Navarro D."/>
            <person name="Favel A."/>
            <person name="Norest M."/>
            <person name="Lesage-Meessen L."/>
            <person name="Balint B."/>
            <person name="Merenyi Z."/>
            <person name="de Eugenio L."/>
            <person name="Morin E."/>
            <person name="Martinez A.T."/>
            <person name="Baldrian P."/>
            <person name="Stursova M."/>
            <person name="Martinez M.J."/>
            <person name="Novotny C."/>
            <person name="Magnuson J.K."/>
            <person name="Spatafora J.W."/>
            <person name="Maurice S."/>
            <person name="Pangilinan J."/>
            <person name="Andreopoulos W."/>
            <person name="LaButti K."/>
            <person name="Hundley H."/>
            <person name="Na H."/>
            <person name="Kuo A."/>
            <person name="Barry K."/>
            <person name="Lipzen A."/>
            <person name="Henrissat B."/>
            <person name="Riley R."/>
            <person name="Ahrendt S."/>
            <person name="Nagy L.G."/>
            <person name="Grigoriev I.V."/>
            <person name="Martin F."/>
            <person name="Rosso M.N."/>
        </authorList>
    </citation>
    <scope>NUCLEOTIDE SEQUENCE</scope>
    <source>
        <strain evidence="1">CBS 384.51</strain>
    </source>
</reference>
<name>A0ACB8TPW4_9APHY</name>
<comment type="caution">
    <text evidence="1">The sequence shown here is derived from an EMBL/GenBank/DDBJ whole genome shotgun (WGS) entry which is preliminary data.</text>
</comment>